<sequence>MVIRLLRDREATTSSALVSPSLLLCLAAAQATRTAAAGLRPRARAWEGDLLEGRNRLDPCRRLDLAVEQPTAVSGGGGSGVEALAAAAEETARSGPGSGGTAAGGGVWWRGWRRRRGRQGDGVDEVNLAALAADPAPGGLAVATVVAMTTAAQATTAGRLRRVSSELDDGDKVREDDEMAAGMEGWQGDGVGEANLAAPAAEPTPEEFGCRGDGGDELAATAARATTVGGLRRVPSELDDGEKGREDGEMAAGMEGQRWLWWWRPSPRMPPFRSSTGRLRIPPLGPLEDPSPRTYTKIKQFWNNTFYTVKQY</sequence>
<evidence type="ECO:0008006" key="4">
    <source>
        <dbReference type="Google" id="ProtNLM"/>
    </source>
</evidence>
<accession>A0A0E0J6Q7</accession>
<name>A0A0E0J6Q7_ORYNI</name>
<proteinExistence type="predicted"/>
<evidence type="ECO:0000313" key="2">
    <source>
        <dbReference type="EnsemblPlants" id="ONIVA12G02590.1"/>
    </source>
</evidence>
<dbReference type="EnsemblPlants" id="ONIVA12G02590.1">
    <property type="protein sequence ID" value="ONIVA12G02590.1"/>
    <property type="gene ID" value="ONIVA12G02590"/>
</dbReference>
<feature type="compositionally biased region" description="Gly residues" evidence="1">
    <location>
        <begin position="96"/>
        <end position="106"/>
    </location>
</feature>
<protein>
    <recommendedName>
        <fullName evidence="4">DUF834 domain-containing protein</fullName>
    </recommendedName>
</protein>
<feature type="region of interest" description="Disordered" evidence="1">
    <location>
        <begin position="87"/>
        <end position="106"/>
    </location>
</feature>
<organism evidence="2">
    <name type="scientific">Oryza nivara</name>
    <name type="common">Indian wild rice</name>
    <name type="synonym">Oryza sativa f. spontanea</name>
    <dbReference type="NCBI Taxonomy" id="4536"/>
    <lineage>
        <taxon>Eukaryota</taxon>
        <taxon>Viridiplantae</taxon>
        <taxon>Streptophyta</taxon>
        <taxon>Embryophyta</taxon>
        <taxon>Tracheophyta</taxon>
        <taxon>Spermatophyta</taxon>
        <taxon>Magnoliopsida</taxon>
        <taxon>Liliopsida</taxon>
        <taxon>Poales</taxon>
        <taxon>Poaceae</taxon>
        <taxon>BOP clade</taxon>
        <taxon>Oryzoideae</taxon>
        <taxon>Oryzeae</taxon>
        <taxon>Oryzinae</taxon>
        <taxon>Oryza</taxon>
    </lineage>
</organism>
<dbReference type="OMA" id="AGMEGWQ"/>
<evidence type="ECO:0000256" key="1">
    <source>
        <dbReference type="SAM" id="MobiDB-lite"/>
    </source>
</evidence>
<dbReference type="AlphaFoldDB" id="A0A0E0J6Q7"/>
<reference evidence="2" key="1">
    <citation type="submission" date="2015-04" db="UniProtKB">
        <authorList>
            <consortium name="EnsemblPlants"/>
        </authorList>
    </citation>
    <scope>IDENTIFICATION</scope>
    <source>
        <strain evidence="2">SL10</strain>
    </source>
</reference>
<dbReference type="Gramene" id="ONIVA12G02590.1">
    <property type="protein sequence ID" value="ONIVA12G02590.1"/>
    <property type="gene ID" value="ONIVA12G02590"/>
</dbReference>
<keyword evidence="3" id="KW-1185">Reference proteome</keyword>
<dbReference type="HOGENOM" id="CLU_892497_0_0_1"/>
<evidence type="ECO:0000313" key="3">
    <source>
        <dbReference type="Proteomes" id="UP000006591"/>
    </source>
</evidence>
<reference evidence="2" key="2">
    <citation type="submission" date="2018-04" db="EMBL/GenBank/DDBJ databases">
        <title>OnivRS2 (Oryza nivara Reference Sequence Version 2).</title>
        <authorList>
            <person name="Zhang J."/>
            <person name="Kudrna D."/>
            <person name="Lee S."/>
            <person name="Talag J."/>
            <person name="Rajasekar S."/>
            <person name="Welchert J."/>
            <person name="Hsing Y.-I."/>
            <person name="Wing R.A."/>
        </authorList>
    </citation>
    <scope>NUCLEOTIDE SEQUENCE [LARGE SCALE GENOMIC DNA]</scope>
    <source>
        <strain evidence="2">SL10</strain>
    </source>
</reference>
<dbReference type="Proteomes" id="UP000006591">
    <property type="component" value="Chromosome 12"/>
</dbReference>